<dbReference type="Proteomes" id="UP000676996">
    <property type="component" value="Unassembled WGS sequence"/>
</dbReference>
<protein>
    <submittedName>
        <fullName evidence="3">IS630 family transposase</fullName>
    </submittedName>
</protein>
<evidence type="ECO:0000259" key="2">
    <source>
        <dbReference type="Pfam" id="PF13358"/>
    </source>
</evidence>
<evidence type="ECO:0000313" key="3">
    <source>
        <dbReference type="EMBL" id="MBR0552696.1"/>
    </source>
</evidence>
<dbReference type="Gene3D" id="3.30.420.10">
    <property type="entry name" value="Ribonuclease H-like superfamily/Ribonuclease H"/>
    <property type="match status" value="1"/>
</dbReference>
<keyword evidence="4" id="KW-1185">Reference proteome</keyword>
<comment type="caution">
    <text evidence="3">The sequence shown here is derived from an EMBL/GenBank/DDBJ whole genome shotgun (WGS) entry which is preliminary data.</text>
</comment>
<dbReference type="InterPro" id="IPR038717">
    <property type="entry name" value="Tc1-like_DDE_dom"/>
</dbReference>
<dbReference type="InterPro" id="IPR036397">
    <property type="entry name" value="RNaseH_sf"/>
</dbReference>
<dbReference type="InterPro" id="IPR009057">
    <property type="entry name" value="Homeodomain-like_sf"/>
</dbReference>
<evidence type="ECO:0000313" key="4">
    <source>
        <dbReference type="Proteomes" id="UP000676996"/>
    </source>
</evidence>
<name>A0A8T4IKI8_9SPHN</name>
<proteinExistence type="predicted"/>
<sequence length="313" mass="35082">MSRAYSIDLRERVVAAMASGASARAAAAQFGVSVASAVRWSQRQRRTGGVAPGRLGGHRKPVLLPEREWLLARIAAEPDLTLRALLGELRDRGVKASYGALWLFLDRERLSFKKSLFASEQDRPAVARRRMQWRKYQNRLDPTRLVFIDETWAKTNMTRTHGRAPRGERLHAKVPFGHWRTLTFLAALRHDRIDAPCVLDGPINGQLFLAYVEQFLVPTLAPGDIVIMDNLGSHKGQAARQAIRSCGARLLFLPPYSPDLNPIEQVFAKLKTLLRKANERSVEATWKRIGSLLDAFSPSECANYLKNSGYASI</sequence>
<gene>
    <name evidence="3" type="ORF">J7S20_09285</name>
</gene>
<dbReference type="PANTHER" id="PTHR46564">
    <property type="entry name" value="TRANSPOSASE"/>
    <property type="match status" value="1"/>
</dbReference>
<dbReference type="PANTHER" id="PTHR46564:SF1">
    <property type="entry name" value="TRANSPOSASE"/>
    <property type="match status" value="1"/>
</dbReference>
<dbReference type="NCBIfam" id="NF033545">
    <property type="entry name" value="transpos_IS630"/>
    <property type="match status" value="1"/>
</dbReference>
<feature type="domain" description="Transposase Synechocystis PCC 6803" evidence="1">
    <location>
        <begin position="4"/>
        <end position="47"/>
    </location>
</feature>
<dbReference type="SUPFAM" id="SSF46689">
    <property type="entry name" value="Homeodomain-like"/>
    <property type="match status" value="1"/>
</dbReference>
<dbReference type="RefSeq" id="WP_162848909.1">
    <property type="nucleotide sequence ID" value="NZ_JAGRQC010000002.1"/>
</dbReference>
<reference evidence="3" key="1">
    <citation type="submission" date="2021-04" db="EMBL/GenBank/DDBJ databases">
        <title>Ouciella asimina sp. nov., isolated from the surface seawater in the hydrothermal field of Okinawa Trough.</title>
        <authorList>
            <person name="Shuang W."/>
        </authorList>
    </citation>
    <scope>NUCLEOTIDE SEQUENCE</scope>
    <source>
        <strain evidence="3">LXI357</strain>
    </source>
</reference>
<dbReference type="Pfam" id="PF01710">
    <property type="entry name" value="HTH_Tnp_IS630"/>
    <property type="match status" value="1"/>
</dbReference>
<evidence type="ECO:0000259" key="1">
    <source>
        <dbReference type="Pfam" id="PF01710"/>
    </source>
</evidence>
<dbReference type="EMBL" id="JAGRQC010000002">
    <property type="protein sequence ID" value="MBR0552696.1"/>
    <property type="molecule type" value="Genomic_DNA"/>
</dbReference>
<accession>A0A8T4IKI8</accession>
<organism evidence="3 4">
    <name type="scientific">Stakelama marina</name>
    <dbReference type="NCBI Taxonomy" id="2826939"/>
    <lineage>
        <taxon>Bacteria</taxon>
        <taxon>Pseudomonadati</taxon>
        <taxon>Pseudomonadota</taxon>
        <taxon>Alphaproteobacteria</taxon>
        <taxon>Sphingomonadales</taxon>
        <taxon>Sphingomonadaceae</taxon>
        <taxon>Stakelama</taxon>
    </lineage>
</organism>
<dbReference type="GO" id="GO:0003676">
    <property type="term" value="F:nucleic acid binding"/>
    <property type="evidence" value="ECO:0007669"/>
    <property type="project" value="InterPro"/>
</dbReference>
<dbReference type="AlphaFoldDB" id="A0A8T4IKI8"/>
<dbReference type="InterPro" id="IPR047655">
    <property type="entry name" value="Transpos_IS630-like"/>
</dbReference>
<feature type="domain" description="Tc1-like transposase DDE" evidence="2">
    <location>
        <begin position="144"/>
        <end position="278"/>
    </location>
</feature>
<dbReference type="Pfam" id="PF13358">
    <property type="entry name" value="DDE_3"/>
    <property type="match status" value="1"/>
</dbReference>
<dbReference type="InterPro" id="IPR002622">
    <property type="entry name" value="Transposase_14"/>
</dbReference>